<accession>A0A2N3NFB1</accession>
<dbReference type="EMBL" id="NLAX01000008">
    <property type="protein sequence ID" value="PKS11129.1"/>
    <property type="molecule type" value="Genomic_DNA"/>
</dbReference>
<dbReference type="Proteomes" id="UP000233524">
    <property type="component" value="Unassembled WGS sequence"/>
</dbReference>
<dbReference type="STRING" id="41688.A0A2N3NFB1"/>
<protein>
    <submittedName>
        <fullName evidence="1">Uncharacterized protein</fullName>
    </submittedName>
</protein>
<evidence type="ECO:0000313" key="2">
    <source>
        <dbReference type="Proteomes" id="UP000233524"/>
    </source>
</evidence>
<organism evidence="1 2">
    <name type="scientific">Lomentospora prolificans</name>
    <dbReference type="NCBI Taxonomy" id="41688"/>
    <lineage>
        <taxon>Eukaryota</taxon>
        <taxon>Fungi</taxon>
        <taxon>Dikarya</taxon>
        <taxon>Ascomycota</taxon>
        <taxon>Pezizomycotina</taxon>
        <taxon>Sordariomycetes</taxon>
        <taxon>Hypocreomycetidae</taxon>
        <taxon>Microascales</taxon>
        <taxon>Microascaceae</taxon>
        <taxon>Lomentospora</taxon>
    </lineage>
</organism>
<evidence type="ECO:0000313" key="1">
    <source>
        <dbReference type="EMBL" id="PKS11129.1"/>
    </source>
</evidence>
<proteinExistence type="predicted"/>
<dbReference type="InParanoid" id="A0A2N3NFB1"/>
<sequence length="87" mass="10159">MKDHMVDAGFVHYTEHKSRLPMGAWCRDRKLKGGQFFISFVDQSLEGFALYLLTQVMRWNFEECRVSDFANEGGSQRQEVAPHTLKF</sequence>
<dbReference type="VEuPathDB" id="FungiDB:jhhlp_002890"/>
<comment type="caution">
    <text evidence="1">The sequence shown here is derived from an EMBL/GenBank/DDBJ whole genome shotgun (WGS) entry which is preliminary data.</text>
</comment>
<gene>
    <name evidence="1" type="ORF">jhhlp_002890</name>
</gene>
<reference evidence="1 2" key="1">
    <citation type="journal article" date="2017" name="G3 (Bethesda)">
        <title>First Draft Genome Sequence of the Pathogenic Fungus Lomentospora prolificans (Formerly Scedosporium prolificans).</title>
        <authorList>
            <person name="Luo R."/>
            <person name="Zimin A."/>
            <person name="Workman R."/>
            <person name="Fan Y."/>
            <person name="Pertea G."/>
            <person name="Grossman N."/>
            <person name="Wear M.P."/>
            <person name="Jia B."/>
            <person name="Miller H."/>
            <person name="Casadevall A."/>
            <person name="Timp W."/>
            <person name="Zhang S.X."/>
            <person name="Salzberg S.L."/>
        </authorList>
    </citation>
    <scope>NUCLEOTIDE SEQUENCE [LARGE SCALE GENOMIC DNA]</scope>
    <source>
        <strain evidence="1 2">JHH-5317</strain>
    </source>
</reference>
<dbReference type="OrthoDB" id="2013972at2759"/>
<keyword evidence="2" id="KW-1185">Reference proteome</keyword>
<dbReference type="AlphaFoldDB" id="A0A2N3NFB1"/>
<name>A0A2N3NFB1_9PEZI</name>